<keyword evidence="3" id="KW-0732">Signal</keyword>
<keyword evidence="5" id="KW-1185">Reference proteome</keyword>
<protein>
    <submittedName>
        <fullName evidence="4">Uncharacterized protein</fullName>
    </submittedName>
</protein>
<keyword evidence="2" id="KW-1133">Transmembrane helix</keyword>
<keyword evidence="2" id="KW-0812">Transmembrane</keyword>
<dbReference type="EMBL" id="OW152822">
    <property type="protein sequence ID" value="CAH2037660.1"/>
    <property type="molecule type" value="Genomic_DNA"/>
</dbReference>
<accession>A0ABN8HRW7</accession>
<gene>
    <name evidence="4" type="ORF">IPOD504_LOCUS1262</name>
</gene>
<keyword evidence="2" id="KW-0472">Membrane</keyword>
<feature type="transmembrane region" description="Helical" evidence="2">
    <location>
        <begin position="98"/>
        <end position="121"/>
    </location>
</feature>
<evidence type="ECO:0000256" key="2">
    <source>
        <dbReference type="SAM" id="Phobius"/>
    </source>
</evidence>
<feature type="non-terminal residue" evidence="4">
    <location>
        <position position="1"/>
    </location>
</feature>
<evidence type="ECO:0000313" key="5">
    <source>
        <dbReference type="Proteomes" id="UP000837857"/>
    </source>
</evidence>
<organism evidence="4 5">
    <name type="scientific">Iphiclides podalirius</name>
    <name type="common">scarce swallowtail</name>
    <dbReference type="NCBI Taxonomy" id="110791"/>
    <lineage>
        <taxon>Eukaryota</taxon>
        <taxon>Metazoa</taxon>
        <taxon>Ecdysozoa</taxon>
        <taxon>Arthropoda</taxon>
        <taxon>Hexapoda</taxon>
        <taxon>Insecta</taxon>
        <taxon>Pterygota</taxon>
        <taxon>Neoptera</taxon>
        <taxon>Endopterygota</taxon>
        <taxon>Lepidoptera</taxon>
        <taxon>Glossata</taxon>
        <taxon>Ditrysia</taxon>
        <taxon>Papilionoidea</taxon>
        <taxon>Papilionidae</taxon>
        <taxon>Papilioninae</taxon>
        <taxon>Iphiclides</taxon>
    </lineage>
</organism>
<feature type="transmembrane region" description="Helical" evidence="2">
    <location>
        <begin position="293"/>
        <end position="315"/>
    </location>
</feature>
<reference evidence="4" key="1">
    <citation type="submission" date="2022-03" db="EMBL/GenBank/DDBJ databases">
        <authorList>
            <person name="Martin H S."/>
        </authorList>
    </citation>
    <scope>NUCLEOTIDE SEQUENCE</scope>
</reference>
<feature type="region of interest" description="Disordered" evidence="1">
    <location>
        <begin position="198"/>
        <end position="217"/>
    </location>
</feature>
<sequence>MFVGIVVVFVAALAAAQEHALSTAPPSNPHPFPFLDLFTGSSNYYPDIRKTYTDSGYYTSCPKADTLASFASILSSAAKIMLSAAIIMLVKLLGGKLLLLPIIVMFIAKLGLKALLLWPLISKLIKYFKKKRKKGLKSRIITDCSQRFACVIQKSSQAGWMSNIGAAVAFSFIDDVEEESLFAKSILSALAGDKVAESSSSNQLPEPKDAASISQEPSTKISFQSADLTSLLKPITIKATSTSNGLMDLVTTFLTSTSTGNLEMKGFKDLVINGIIKPLLIAKGGIKTLISKLTIPLISLLLINLEVLVTVWWLWEDCPQPKPQQPTYAYPNQSYNSYNTSYR</sequence>
<evidence type="ECO:0000313" key="4">
    <source>
        <dbReference type="EMBL" id="CAH2037660.1"/>
    </source>
</evidence>
<feature type="signal peptide" evidence="3">
    <location>
        <begin position="1"/>
        <end position="16"/>
    </location>
</feature>
<evidence type="ECO:0000256" key="1">
    <source>
        <dbReference type="SAM" id="MobiDB-lite"/>
    </source>
</evidence>
<dbReference type="Proteomes" id="UP000837857">
    <property type="component" value="Chromosome 10"/>
</dbReference>
<name>A0ABN8HRW7_9NEOP</name>
<proteinExistence type="predicted"/>
<feature type="chain" id="PRO_5045157097" evidence="3">
    <location>
        <begin position="17"/>
        <end position="343"/>
    </location>
</feature>
<evidence type="ECO:0000256" key="3">
    <source>
        <dbReference type="SAM" id="SignalP"/>
    </source>
</evidence>